<dbReference type="AlphaFoldDB" id="A4A2Z7"/>
<dbReference type="STRING" id="314230.DSM3645_15785"/>
<reference evidence="2 3" key="1">
    <citation type="submission" date="2006-02" db="EMBL/GenBank/DDBJ databases">
        <authorList>
            <person name="Amann R."/>
            <person name="Ferriera S."/>
            <person name="Johnson J."/>
            <person name="Kravitz S."/>
            <person name="Halpern A."/>
            <person name="Remington K."/>
            <person name="Beeson K."/>
            <person name="Tran B."/>
            <person name="Rogers Y.-H."/>
            <person name="Friedman R."/>
            <person name="Venter J.C."/>
        </authorList>
    </citation>
    <scope>NUCLEOTIDE SEQUENCE [LARGE SCALE GENOMIC DNA]</scope>
    <source>
        <strain evidence="2 3">DSM 3645</strain>
    </source>
</reference>
<accession>A4A2Z7</accession>
<proteinExistence type="predicted"/>
<feature type="region of interest" description="Disordered" evidence="1">
    <location>
        <begin position="35"/>
        <end position="71"/>
    </location>
</feature>
<evidence type="ECO:0000256" key="1">
    <source>
        <dbReference type="SAM" id="MobiDB-lite"/>
    </source>
</evidence>
<comment type="caution">
    <text evidence="2">The sequence shown here is derived from an EMBL/GenBank/DDBJ whole genome shotgun (WGS) entry which is preliminary data.</text>
</comment>
<dbReference type="EMBL" id="AANZ01000057">
    <property type="protein sequence ID" value="EAQ76857.1"/>
    <property type="molecule type" value="Genomic_DNA"/>
</dbReference>
<organism evidence="2 3">
    <name type="scientific">Blastopirellula marina DSM 3645</name>
    <dbReference type="NCBI Taxonomy" id="314230"/>
    <lineage>
        <taxon>Bacteria</taxon>
        <taxon>Pseudomonadati</taxon>
        <taxon>Planctomycetota</taxon>
        <taxon>Planctomycetia</taxon>
        <taxon>Pirellulales</taxon>
        <taxon>Pirellulaceae</taxon>
        <taxon>Blastopirellula</taxon>
    </lineage>
</organism>
<dbReference type="HOGENOM" id="CLU_2731949_0_0_0"/>
<dbReference type="Proteomes" id="UP000004358">
    <property type="component" value="Unassembled WGS sequence"/>
</dbReference>
<sequence>MSRSAVALLIVLTAIFGYFSMVGVAILSRGAPENNFQTPQSSIAPPREAPIVLPSSDLHERAEPTATGAQE</sequence>
<gene>
    <name evidence="2" type="ORF">DSM3645_15785</name>
</gene>
<evidence type="ECO:0000313" key="3">
    <source>
        <dbReference type="Proteomes" id="UP000004358"/>
    </source>
</evidence>
<dbReference type="RefSeq" id="WP_002651058.1">
    <property type="nucleotide sequence ID" value="NZ_CH672376.1"/>
</dbReference>
<protein>
    <submittedName>
        <fullName evidence="2">Uncharacterized protein</fullName>
    </submittedName>
</protein>
<name>A4A2Z7_9BACT</name>
<evidence type="ECO:0000313" key="2">
    <source>
        <dbReference type="EMBL" id="EAQ76857.1"/>
    </source>
</evidence>